<dbReference type="InterPro" id="IPR002073">
    <property type="entry name" value="PDEase_catalytic_dom"/>
</dbReference>
<feature type="binding site" evidence="3">
    <location>
        <position position="273"/>
    </location>
    <ligand>
        <name>Zn(2+)</name>
        <dbReference type="ChEBI" id="CHEBI:29105"/>
        <label>1</label>
    </ligand>
</feature>
<dbReference type="EC" id="3.1.4.-" evidence="4"/>
<evidence type="ECO:0000256" key="4">
    <source>
        <dbReference type="RuleBase" id="RU363067"/>
    </source>
</evidence>
<evidence type="ECO:0000256" key="5">
    <source>
        <dbReference type="SAM" id="MobiDB-lite"/>
    </source>
</evidence>
<dbReference type="Gene3D" id="3.30.450.40">
    <property type="match status" value="1"/>
</dbReference>
<organism evidence="7 8">
    <name type="scientific">Scylla paramamosain</name>
    <name type="common">Mud crab</name>
    <dbReference type="NCBI Taxonomy" id="85552"/>
    <lineage>
        <taxon>Eukaryota</taxon>
        <taxon>Metazoa</taxon>
        <taxon>Ecdysozoa</taxon>
        <taxon>Arthropoda</taxon>
        <taxon>Crustacea</taxon>
        <taxon>Multicrustacea</taxon>
        <taxon>Malacostraca</taxon>
        <taxon>Eumalacostraca</taxon>
        <taxon>Eucarida</taxon>
        <taxon>Decapoda</taxon>
        <taxon>Pleocyemata</taxon>
        <taxon>Brachyura</taxon>
        <taxon>Eubrachyura</taxon>
        <taxon>Portunoidea</taxon>
        <taxon>Portunidae</taxon>
        <taxon>Portuninae</taxon>
        <taxon>Scylla</taxon>
    </lineage>
</organism>
<dbReference type="Proteomes" id="UP001487740">
    <property type="component" value="Unassembled WGS sequence"/>
</dbReference>
<dbReference type="CDD" id="cd00077">
    <property type="entry name" value="HDc"/>
    <property type="match status" value="1"/>
</dbReference>
<feature type="region of interest" description="Disordered" evidence="5">
    <location>
        <begin position="468"/>
        <end position="496"/>
    </location>
</feature>
<dbReference type="Pfam" id="PF00233">
    <property type="entry name" value="PDEase_I"/>
    <property type="match status" value="1"/>
</dbReference>
<comment type="cofactor">
    <cofactor evidence="4">
        <name>a divalent metal cation</name>
        <dbReference type="ChEBI" id="CHEBI:60240"/>
    </cofactor>
    <text evidence="4">Binds 2 divalent metal cations per subunit. Site 1 may preferentially bind zinc ions, while site 2 has a preference for magnesium and/or manganese ions.</text>
</comment>
<dbReference type="EMBL" id="JARAKH010000043">
    <property type="protein sequence ID" value="KAK8379681.1"/>
    <property type="molecule type" value="Genomic_DNA"/>
</dbReference>
<dbReference type="GO" id="GO:0004114">
    <property type="term" value="F:3',5'-cyclic-nucleotide phosphodiesterase activity"/>
    <property type="evidence" value="ECO:0007669"/>
    <property type="project" value="InterPro"/>
</dbReference>
<name>A0AAW0SX21_SCYPA</name>
<dbReference type="PROSITE" id="PS00126">
    <property type="entry name" value="PDEASE_I_1"/>
    <property type="match status" value="1"/>
</dbReference>
<dbReference type="InterPro" id="IPR029016">
    <property type="entry name" value="GAF-like_dom_sf"/>
</dbReference>
<evidence type="ECO:0000313" key="7">
    <source>
        <dbReference type="EMBL" id="KAK8379681.1"/>
    </source>
</evidence>
<evidence type="ECO:0000256" key="2">
    <source>
        <dbReference type="ARBA" id="ARBA00022801"/>
    </source>
</evidence>
<feature type="binding site" evidence="3">
    <location>
        <position position="383"/>
    </location>
    <ligand>
        <name>Zn(2+)</name>
        <dbReference type="ChEBI" id="CHEBI:29105"/>
        <label>1</label>
    </ligand>
</feature>
<protein>
    <recommendedName>
        <fullName evidence="4">Phosphodiesterase</fullName>
        <ecNumber evidence="4">3.1.4.-</ecNumber>
    </recommendedName>
</protein>
<dbReference type="GO" id="GO:0007165">
    <property type="term" value="P:signal transduction"/>
    <property type="evidence" value="ECO:0007669"/>
    <property type="project" value="InterPro"/>
</dbReference>
<dbReference type="InterPro" id="IPR036971">
    <property type="entry name" value="PDEase_catalytic_dom_sf"/>
</dbReference>
<accession>A0AAW0SX21</accession>
<evidence type="ECO:0000256" key="1">
    <source>
        <dbReference type="ARBA" id="ARBA00022723"/>
    </source>
</evidence>
<dbReference type="InterPro" id="IPR023174">
    <property type="entry name" value="PDEase_CS"/>
</dbReference>
<evidence type="ECO:0000256" key="3">
    <source>
        <dbReference type="PIRSR" id="PIRSR623088-3"/>
    </source>
</evidence>
<evidence type="ECO:0000259" key="6">
    <source>
        <dbReference type="PROSITE" id="PS51845"/>
    </source>
</evidence>
<proteinExistence type="inferred from homology"/>
<dbReference type="SUPFAM" id="SSF55781">
    <property type="entry name" value="GAF domain-like"/>
    <property type="match status" value="1"/>
</dbReference>
<keyword evidence="2 4" id="KW-0378">Hydrolase</keyword>
<comment type="caution">
    <text evidence="7">The sequence shown here is derived from an EMBL/GenBank/DDBJ whole genome shotgun (WGS) entry which is preliminary data.</text>
</comment>
<dbReference type="AlphaFoldDB" id="A0AAW0SX21"/>
<dbReference type="InterPro" id="IPR023088">
    <property type="entry name" value="PDEase"/>
</dbReference>
<sequence length="531" mass="60049">MTVNINNVIQWLGAPLEDQGLMTHSVLTIPIFNASRKILGVAQLINKVTGYFGECMGLLKESGLQFSDYDISTFEAFAIFCGLGIQNTQAYEKACRLMARQQVALECLSYHATAAQDDTERLKTAEIPTAAVFDLYNFDFCDNVLTDDETCKCVIRMFMDLHLLNTYHIPYETPKHPTRPPKHPTKHRKTRQTLTNTTLTGFVSLAFECEEKLSPSKIPQLEACYHCGPDDVRYAEDWEDGAVHDGLREPLLSHHAIAPRQMLGLLVACLCHDLDHRGTNNSFQTKTDSPLAILYSTSTMEHHHFDQCVMILSQDSNNIFQCLQPEDYRRVMTLVENAILSTDMAMYFKKKNTFLELSDNGEFDWQSEEKKNLLCGMMMTACDVSAIAKPWEVQHKTAKLVADEFFEQGDLERLQLNEQPIALSESFPWVKPLYDGCASNLYHWKTLAEQVDMGLTWIDHEYIDKPVERNNRAAGSTTSPSPPKVRHPQFDTLTPPEAKPITDAACCPPRHVIGPSHSARTVAFVYIEATQ</sequence>
<dbReference type="Gene3D" id="1.10.1300.10">
    <property type="entry name" value="3'5'-cyclic nucleotide phosphodiesterase, catalytic domain"/>
    <property type="match status" value="1"/>
</dbReference>
<feature type="binding site" evidence="3">
    <location>
        <position position="272"/>
    </location>
    <ligand>
        <name>Zn(2+)</name>
        <dbReference type="ChEBI" id="CHEBI:29105"/>
        <label>1</label>
    </ligand>
</feature>
<feature type="compositionally biased region" description="Basic residues" evidence="5">
    <location>
        <begin position="176"/>
        <end position="191"/>
    </location>
</feature>
<feature type="region of interest" description="Disordered" evidence="5">
    <location>
        <begin position="172"/>
        <end position="191"/>
    </location>
</feature>
<dbReference type="PROSITE" id="PS51845">
    <property type="entry name" value="PDEASE_I_2"/>
    <property type="match status" value="1"/>
</dbReference>
<gene>
    <name evidence="7" type="ORF">O3P69_019581</name>
</gene>
<dbReference type="GO" id="GO:0046872">
    <property type="term" value="F:metal ion binding"/>
    <property type="evidence" value="ECO:0007669"/>
    <property type="project" value="UniProtKB-KW"/>
</dbReference>
<dbReference type="InterPro" id="IPR003607">
    <property type="entry name" value="HD/PDEase_dom"/>
</dbReference>
<feature type="binding site" evidence="3">
    <location>
        <position position="273"/>
    </location>
    <ligand>
        <name>Zn(2+)</name>
        <dbReference type="ChEBI" id="CHEBI:29105"/>
        <label>2</label>
    </ligand>
</feature>
<feature type="domain" description="PDEase" evidence="6">
    <location>
        <begin position="115"/>
        <end position="423"/>
    </location>
</feature>
<dbReference type="PANTHER" id="PTHR11347">
    <property type="entry name" value="CYCLIC NUCLEOTIDE PHOSPHODIESTERASE"/>
    <property type="match status" value="1"/>
</dbReference>
<keyword evidence="1 3" id="KW-0479">Metal-binding</keyword>
<comment type="similarity">
    <text evidence="4">Belongs to the cyclic nucleotide phosphodiesterase family.</text>
</comment>
<reference evidence="7 8" key="1">
    <citation type="submission" date="2023-03" db="EMBL/GenBank/DDBJ databases">
        <title>High-quality genome of Scylla paramamosain provides insights in environmental adaptation.</title>
        <authorList>
            <person name="Zhang L."/>
        </authorList>
    </citation>
    <scope>NUCLEOTIDE SEQUENCE [LARGE SCALE GENOMIC DNA]</scope>
    <source>
        <strain evidence="7">LZ_2023a</strain>
        <tissue evidence="7">Muscle</tissue>
    </source>
</reference>
<keyword evidence="8" id="KW-1185">Reference proteome</keyword>
<evidence type="ECO:0000313" key="8">
    <source>
        <dbReference type="Proteomes" id="UP001487740"/>
    </source>
</evidence>
<dbReference type="PRINTS" id="PR00387">
    <property type="entry name" value="PDIESTERASE1"/>
</dbReference>
<dbReference type="SUPFAM" id="SSF109604">
    <property type="entry name" value="HD-domain/PDEase-like"/>
    <property type="match status" value="2"/>
</dbReference>